<feature type="transmembrane region" description="Helical" evidence="6">
    <location>
        <begin position="39"/>
        <end position="58"/>
    </location>
</feature>
<protein>
    <recommendedName>
        <fullName evidence="7">EamA domain-containing protein</fullName>
    </recommendedName>
</protein>
<evidence type="ECO:0000259" key="7">
    <source>
        <dbReference type="Pfam" id="PF00892"/>
    </source>
</evidence>
<dbReference type="InterPro" id="IPR000620">
    <property type="entry name" value="EamA_dom"/>
</dbReference>
<evidence type="ECO:0000256" key="2">
    <source>
        <dbReference type="ARBA" id="ARBA00022475"/>
    </source>
</evidence>
<comment type="caution">
    <text evidence="8">The sequence shown here is derived from an EMBL/GenBank/DDBJ whole genome shotgun (WGS) entry which is preliminary data.</text>
</comment>
<dbReference type="Proteomes" id="UP000185783">
    <property type="component" value="Unassembled WGS sequence"/>
</dbReference>
<dbReference type="InterPro" id="IPR037185">
    <property type="entry name" value="EmrE-like"/>
</dbReference>
<dbReference type="RefSeq" id="WP_036490317.1">
    <property type="nucleotide sequence ID" value="NZ_LVVZ01000004.1"/>
</dbReference>
<feature type="domain" description="EamA" evidence="7">
    <location>
        <begin position="159"/>
        <end position="292"/>
    </location>
</feature>
<dbReference type="InterPro" id="IPR050638">
    <property type="entry name" value="AA-Vitamin_Transporters"/>
</dbReference>
<evidence type="ECO:0000256" key="6">
    <source>
        <dbReference type="SAM" id="Phobius"/>
    </source>
</evidence>
<keyword evidence="2" id="KW-1003">Cell membrane</keyword>
<gene>
    <name evidence="8" type="ORF">A3843_01985</name>
</gene>
<name>A0A1U7JLY0_9HYPH</name>
<evidence type="ECO:0000313" key="8">
    <source>
        <dbReference type="EMBL" id="OKL45727.1"/>
    </source>
</evidence>
<evidence type="ECO:0000256" key="4">
    <source>
        <dbReference type="ARBA" id="ARBA00022989"/>
    </source>
</evidence>
<feature type="transmembrane region" description="Helical" evidence="6">
    <location>
        <begin position="157"/>
        <end position="174"/>
    </location>
</feature>
<dbReference type="PANTHER" id="PTHR32322">
    <property type="entry name" value="INNER MEMBRANE TRANSPORTER"/>
    <property type="match status" value="1"/>
</dbReference>
<sequence>MFGISQLYNRPLILLFLTTIFWGGNTIAGKLAVGNVSPFVVVFLRWLIVSAIMLGLYWREVVHNWHHMRPQIVMVAAMAAFGFTGFNALFYLAAHDTTALNIGIIQGSVPMMVAIGAFVVYRSRLTVAQALGIVITICGVVAVASRGSLERLLEVEINPGDALMLLACLFYSGYTLALRNRPKVPALAFFAVTSTVAATVSVPLLLWEGMAGNMIWPDFNGWLICLYIALFPSFIAQVFFMRGVELIGPGRAGIFVNLVPIFASVFAIVILGEPFELYHGLALVLVLGGIYVSERFSHKERPSHA</sequence>
<feature type="transmembrane region" description="Helical" evidence="6">
    <location>
        <begin position="127"/>
        <end position="145"/>
    </location>
</feature>
<reference evidence="8 9" key="1">
    <citation type="submission" date="2016-03" db="EMBL/GenBank/DDBJ databases">
        <title>Genome sequence of Nesiotobacter sp. nov., a moderately halophilic alphaproteobacterium isolated from the Yellow Sea, China.</title>
        <authorList>
            <person name="Zhang G."/>
            <person name="Zhang R."/>
        </authorList>
    </citation>
    <scope>NUCLEOTIDE SEQUENCE [LARGE SCALE GENOMIC DNA]</scope>
    <source>
        <strain evidence="8 9">WB1-6</strain>
    </source>
</reference>
<dbReference type="SUPFAM" id="SSF103481">
    <property type="entry name" value="Multidrug resistance efflux transporter EmrE"/>
    <property type="match status" value="2"/>
</dbReference>
<feature type="transmembrane region" description="Helical" evidence="6">
    <location>
        <begin position="186"/>
        <end position="207"/>
    </location>
</feature>
<keyword evidence="4 6" id="KW-1133">Transmembrane helix</keyword>
<feature type="transmembrane region" description="Helical" evidence="6">
    <location>
        <begin position="252"/>
        <end position="271"/>
    </location>
</feature>
<accession>A0A1U7JLY0</accession>
<dbReference type="PANTHER" id="PTHR32322:SF18">
    <property type="entry name" value="S-ADENOSYLMETHIONINE_S-ADENOSYLHOMOCYSTEINE TRANSPORTER"/>
    <property type="match status" value="1"/>
</dbReference>
<feature type="transmembrane region" description="Helical" evidence="6">
    <location>
        <begin position="219"/>
        <end position="240"/>
    </location>
</feature>
<evidence type="ECO:0000256" key="3">
    <source>
        <dbReference type="ARBA" id="ARBA00022692"/>
    </source>
</evidence>
<evidence type="ECO:0000256" key="5">
    <source>
        <dbReference type="ARBA" id="ARBA00023136"/>
    </source>
</evidence>
<keyword evidence="3 6" id="KW-0812">Transmembrane</keyword>
<feature type="transmembrane region" description="Helical" evidence="6">
    <location>
        <begin position="277"/>
        <end position="293"/>
    </location>
</feature>
<dbReference type="Pfam" id="PF00892">
    <property type="entry name" value="EamA"/>
    <property type="match status" value="2"/>
</dbReference>
<feature type="domain" description="EamA" evidence="7">
    <location>
        <begin position="12"/>
        <end position="143"/>
    </location>
</feature>
<proteinExistence type="predicted"/>
<dbReference type="GO" id="GO:0005886">
    <property type="term" value="C:plasma membrane"/>
    <property type="evidence" value="ECO:0007669"/>
    <property type="project" value="UniProtKB-SubCell"/>
</dbReference>
<dbReference type="AlphaFoldDB" id="A0A1U7JLY0"/>
<evidence type="ECO:0000313" key="9">
    <source>
        <dbReference type="Proteomes" id="UP000185783"/>
    </source>
</evidence>
<comment type="subcellular location">
    <subcellularLocation>
        <location evidence="1">Cell membrane</location>
        <topology evidence="1">Multi-pass membrane protein</topology>
    </subcellularLocation>
</comment>
<dbReference type="EMBL" id="LVVZ01000004">
    <property type="protein sequence ID" value="OKL45727.1"/>
    <property type="molecule type" value="Genomic_DNA"/>
</dbReference>
<organism evidence="8 9">
    <name type="scientific">Pseudovibrio exalbescens</name>
    <dbReference type="NCBI Taxonomy" id="197461"/>
    <lineage>
        <taxon>Bacteria</taxon>
        <taxon>Pseudomonadati</taxon>
        <taxon>Pseudomonadota</taxon>
        <taxon>Alphaproteobacteria</taxon>
        <taxon>Hyphomicrobiales</taxon>
        <taxon>Stappiaceae</taxon>
        <taxon>Pseudovibrio</taxon>
    </lineage>
</organism>
<feature type="transmembrane region" description="Helical" evidence="6">
    <location>
        <begin position="70"/>
        <end position="93"/>
    </location>
</feature>
<feature type="transmembrane region" description="Helical" evidence="6">
    <location>
        <begin position="99"/>
        <end position="120"/>
    </location>
</feature>
<evidence type="ECO:0000256" key="1">
    <source>
        <dbReference type="ARBA" id="ARBA00004651"/>
    </source>
</evidence>
<keyword evidence="9" id="KW-1185">Reference proteome</keyword>
<feature type="transmembrane region" description="Helical" evidence="6">
    <location>
        <begin position="12"/>
        <end position="33"/>
    </location>
</feature>
<dbReference type="STRING" id="197461.A3843_01985"/>
<keyword evidence="5 6" id="KW-0472">Membrane</keyword>